<dbReference type="InterPro" id="IPR009091">
    <property type="entry name" value="RCC1/BLIP-II"/>
</dbReference>
<protein>
    <submittedName>
        <fullName evidence="2">F-box and regulator of chromosome condensation repeat protein</fullName>
    </submittedName>
</protein>
<evidence type="ECO:0000313" key="2">
    <source>
        <dbReference type="EMBL" id="QBK91314.1"/>
    </source>
</evidence>
<dbReference type="PANTHER" id="PTHR45982:SF1">
    <property type="entry name" value="REGULATOR OF CHROMOSOME CONDENSATION"/>
    <property type="match status" value="1"/>
</dbReference>
<dbReference type="InterPro" id="IPR000408">
    <property type="entry name" value="Reg_chr_condens"/>
</dbReference>
<organism evidence="2">
    <name type="scientific">Pithovirus LCPAC202</name>
    <dbReference type="NCBI Taxonomy" id="2506592"/>
    <lineage>
        <taxon>Viruses</taxon>
        <taxon>Pithoviruses</taxon>
    </lineage>
</organism>
<dbReference type="Pfam" id="PF12937">
    <property type="entry name" value="F-box-like"/>
    <property type="match status" value="1"/>
</dbReference>
<dbReference type="EMBL" id="MK500524">
    <property type="protein sequence ID" value="QBK91314.1"/>
    <property type="molecule type" value="Genomic_DNA"/>
</dbReference>
<dbReference type="Gene3D" id="1.20.1280.50">
    <property type="match status" value="1"/>
</dbReference>
<dbReference type="PANTHER" id="PTHR45982">
    <property type="entry name" value="REGULATOR OF CHROMOSOME CONDENSATION"/>
    <property type="match status" value="1"/>
</dbReference>
<dbReference type="InterPro" id="IPR036047">
    <property type="entry name" value="F-box-like_dom_sf"/>
</dbReference>
<reference evidence="2" key="1">
    <citation type="journal article" date="2019" name="MBio">
        <title>Virus Genomes from Deep Sea Sediments Expand the Ocean Megavirome and Support Independent Origins of Viral Gigantism.</title>
        <authorList>
            <person name="Backstrom D."/>
            <person name="Yutin N."/>
            <person name="Jorgensen S.L."/>
            <person name="Dharamshi J."/>
            <person name="Homa F."/>
            <person name="Zaremba-Niedwiedzka K."/>
            <person name="Spang A."/>
            <person name="Wolf Y.I."/>
            <person name="Koonin E.V."/>
            <person name="Ettema T.J."/>
        </authorList>
    </citation>
    <scope>NUCLEOTIDE SEQUENCE</scope>
</reference>
<gene>
    <name evidence="2" type="ORF">LCPAC202_02880</name>
</gene>
<dbReference type="Gene3D" id="2.130.10.30">
    <property type="entry name" value="Regulator of chromosome condensation 1/beta-lactamase-inhibitor protein II"/>
    <property type="match status" value="2"/>
</dbReference>
<dbReference type="InterPro" id="IPR001810">
    <property type="entry name" value="F-box_dom"/>
</dbReference>
<proteinExistence type="predicted"/>
<dbReference type="Pfam" id="PF13540">
    <property type="entry name" value="RCC1_2"/>
    <property type="match status" value="1"/>
</dbReference>
<dbReference type="SUPFAM" id="SSF50985">
    <property type="entry name" value="RCC1/BLIP-II"/>
    <property type="match status" value="2"/>
</dbReference>
<feature type="domain" description="F-box" evidence="1">
    <location>
        <begin position="13"/>
        <end position="58"/>
    </location>
</feature>
<name>A0A481Z5Y9_9VIRU</name>
<accession>A0A481Z5Y9</accession>
<sequence>MDPPQNLSIDYLDLLPDELLVEILLKTDDLKTLFKWCRTSKRINFICQDKFFWHRKYQKDFGETTLAEGGSWKDLYKQMSLVGINSPISAGGRSYGMIDKNGDLYMSGQKTTLGIELQMQSPFYSKKLHLVKFPTKVSSRVLNISLSFHRSTAAAVTADGKAYIWGNNLHDIYNLQDDNRLISTPKEIILPNNKKAIKIKVGRSGYIILLDDYSVYLRIYVKNKIDFQGTLHLKAIDVFIGNNIYAIITQNHKLHVGGDIYTSKSNNDNELITLEFPKPIIQVVIGERFLGGKSIIVLSTTGEVYTWRSDQHFSGSIFTTTYPILVRLPEPIVQISAGGKTFAALSKTGKLYMWGSNRHKKISGDNQNFTTIRQGGTLYAQHPIEISFGIPINFVSIGGEFTIAVSNDGMVNFWGTKGLTPE</sequence>
<dbReference type="PROSITE" id="PS50012">
    <property type="entry name" value="RCC1_3"/>
    <property type="match status" value="2"/>
</dbReference>
<dbReference type="SUPFAM" id="SSF81383">
    <property type="entry name" value="F-box domain"/>
    <property type="match status" value="1"/>
</dbReference>
<evidence type="ECO:0000259" key="1">
    <source>
        <dbReference type="Pfam" id="PF12937"/>
    </source>
</evidence>
<dbReference type="InterPro" id="IPR051553">
    <property type="entry name" value="Ran_GTPase-activating"/>
</dbReference>